<dbReference type="SUPFAM" id="SSF54593">
    <property type="entry name" value="Glyoxalase/Bleomycin resistance protein/Dihydroxybiphenyl dioxygenase"/>
    <property type="match status" value="1"/>
</dbReference>
<dbReference type="EMBL" id="FOQD01000001">
    <property type="protein sequence ID" value="SFH59154.1"/>
    <property type="molecule type" value="Genomic_DNA"/>
</dbReference>
<reference evidence="3" key="1">
    <citation type="submission" date="2016-10" db="EMBL/GenBank/DDBJ databases">
        <authorList>
            <person name="Varghese N."/>
            <person name="Submissions S."/>
        </authorList>
    </citation>
    <scope>NUCLEOTIDE SEQUENCE [LARGE SCALE GENOMIC DNA]</scope>
    <source>
        <strain evidence="3">DSM 26348</strain>
    </source>
</reference>
<dbReference type="AlphaFoldDB" id="A0A1I3BA54"/>
<gene>
    <name evidence="2" type="ORF">SAMN05421753_101334</name>
</gene>
<accession>A0A1I3BA54</accession>
<name>A0A1I3BA54_9PLAN</name>
<sequence length="239" mass="27178">MPAPRLNLIVVRTLHPERLVGFYELLEITFQRERHGQGPIHWSAVLPGIVFEIYPAAAADQVDATTRLGFEVPLTPTLIDRLQASGVTFKQLPKDSLWGRRAIILDPDGRSVELLEVRADVTDATQTSEARLAAMIASVYKRPAMYVGGRTESQALECVLRYVHYEWAEAANRHDHLNLAHEELRERLNLNAMDFLSLHKSEYPSATPEEHFDFVLQCWKQISQRLGIDLDADLSRQQL</sequence>
<keyword evidence="3" id="KW-1185">Reference proteome</keyword>
<dbReference type="InterPro" id="IPR004360">
    <property type="entry name" value="Glyas_Fos-R_dOase_dom"/>
</dbReference>
<feature type="domain" description="Glyoxalase/fosfomycin resistance/dioxygenase" evidence="1">
    <location>
        <begin position="6"/>
        <end position="114"/>
    </location>
</feature>
<dbReference type="RefSeq" id="WP_175516992.1">
    <property type="nucleotide sequence ID" value="NZ_FOQD01000001.1"/>
</dbReference>
<dbReference type="InterPro" id="IPR029068">
    <property type="entry name" value="Glyas_Bleomycin-R_OHBP_Dase"/>
</dbReference>
<evidence type="ECO:0000259" key="1">
    <source>
        <dbReference type="Pfam" id="PF00903"/>
    </source>
</evidence>
<evidence type="ECO:0000313" key="3">
    <source>
        <dbReference type="Proteomes" id="UP000199518"/>
    </source>
</evidence>
<dbReference type="Pfam" id="PF00903">
    <property type="entry name" value="Glyoxalase"/>
    <property type="match status" value="1"/>
</dbReference>
<dbReference type="STRING" id="1576369.SAMN05421753_101334"/>
<dbReference type="Gene3D" id="3.10.180.10">
    <property type="entry name" value="2,3-Dihydroxybiphenyl 1,2-Dioxygenase, domain 1"/>
    <property type="match status" value="1"/>
</dbReference>
<organism evidence="2 3">
    <name type="scientific">Planctomicrobium piriforme</name>
    <dbReference type="NCBI Taxonomy" id="1576369"/>
    <lineage>
        <taxon>Bacteria</taxon>
        <taxon>Pseudomonadati</taxon>
        <taxon>Planctomycetota</taxon>
        <taxon>Planctomycetia</taxon>
        <taxon>Planctomycetales</taxon>
        <taxon>Planctomycetaceae</taxon>
        <taxon>Planctomicrobium</taxon>
    </lineage>
</organism>
<proteinExistence type="predicted"/>
<dbReference type="Proteomes" id="UP000199518">
    <property type="component" value="Unassembled WGS sequence"/>
</dbReference>
<evidence type="ECO:0000313" key="2">
    <source>
        <dbReference type="EMBL" id="SFH59154.1"/>
    </source>
</evidence>
<protein>
    <recommendedName>
        <fullName evidence="1">Glyoxalase/fosfomycin resistance/dioxygenase domain-containing protein</fullName>
    </recommendedName>
</protein>